<dbReference type="RefSeq" id="WP_168674624.1">
    <property type="nucleotide sequence ID" value="NZ_JAAVTK010000013.1"/>
</dbReference>
<evidence type="ECO:0000313" key="3">
    <source>
        <dbReference type="Proteomes" id="UP000717634"/>
    </source>
</evidence>
<dbReference type="InterPro" id="IPR007024">
    <property type="entry name" value="BLUF_domain"/>
</dbReference>
<gene>
    <name evidence="2" type="ORF">HBN54_003655</name>
</gene>
<dbReference type="Pfam" id="PF04940">
    <property type="entry name" value="BLUF"/>
    <property type="match status" value="1"/>
</dbReference>
<dbReference type="SUPFAM" id="SSF54975">
    <property type="entry name" value="Acylphosphatase/BLUF domain-like"/>
    <property type="match status" value="1"/>
</dbReference>
<protein>
    <recommendedName>
        <fullName evidence="1">BLUF domain-containing protein</fullName>
    </recommendedName>
</protein>
<feature type="domain" description="BLUF" evidence="1">
    <location>
        <begin position="1"/>
        <end position="93"/>
    </location>
</feature>
<accession>A0ABX1HPT8</accession>
<dbReference type="PROSITE" id="PS50925">
    <property type="entry name" value="BLUF"/>
    <property type="match status" value="1"/>
</dbReference>
<dbReference type="Proteomes" id="UP000717634">
    <property type="component" value="Unassembled WGS sequence"/>
</dbReference>
<dbReference type="InterPro" id="IPR036046">
    <property type="entry name" value="Acylphosphatase-like_dom_sf"/>
</dbReference>
<sequence>MHHLVYSSTASLGLTEAELQRQLGHWRSTNASLNITGLLLFSTEGNIMQVLEGDATVVHQLYTVIAADVRHRNVVKLADGPVPSRAFADWSMQFRRVAPADFSRLTLRPDATPEHIRNLLPLLEAFMAEEPLRGV</sequence>
<comment type="caution">
    <text evidence="2">The sequence shown here is derived from an EMBL/GenBank/DDBJ whole genome shotgun (WGS) entry which is preliminary data.</text>
</comment>
<reference evidence="2 3" key="1">
    <citation type="submission" date="2020-03" db="EMBL/GenBank/DDBJ databases">
        <title>Genomic Encyclopedia of Type Strains, Phase IV (KMG-V): Genome sequencing to study the core and pangenomes of soil and plant-associated prokaryotes.</title>
        <authorList>
            <person name="Whitman W."/>
        </authorList>
    </citation>
    <scope>NUCLEOTIDE SEQUENCE [LARGE SCALE GENOMIC DNA]</scope>
    <source>
        <strain evidence="2 3">1B</strain>
    </source>
</reference>
<dbReference type="SMART" id="SM01034">
    <property type="entry name" value="BLUF"/>
    <property type="match status" value="1"/>
</dbReference>
<proteinExistence type="predicted"/>
<organism evidence="2 3">
    <name type="scientific">Hymenobacter artigasi</name>
    <dbReference type="NCBI Taxonomy" id="2719616"/>
    <lineage>
        <taxon>Bacteria</taxon>
        <taxon>Pseudomonadati</taxon>
        <taxon>Bacteroidota</taxon>
        <taxon>Cytophagia</taxon>
        <taxon>Cytophagales</taxon>
        <taxon>Hymenobacteraceae</taxon>
        <taxon>Hymenobacter</taxon>
    </lineage>
</organism>
<evidence type="ECO:0000259" key="1">
    <source>
        <dbReference type="PROSITE" id="PS50925"/>
    </source>
</evidence>
<keyword evidence="3" id="KW-1185">Reference proteome</keyword>
<dbReference type="EMBL" id="JAAVTK010000013">
    <property type="protein sequence ID" value="NKI91043.1"/>
    <property type="molecule type" value="Genomic_DNA"/>
</dbReference>
<name>A0ABX1HPT8_9BACT</name>
<evidence type="ECO:0000313" key="2">
    <source>
        <dbReference type="EMBL" id="NKI91043.1"/>
    </source>
</evidence>
<dbReference type="Gene3D" id="3.30.70.100">
    <property type="match status" value="1"/>
</dbReference>